<sequence length="314" mass="36544">MGKLLDTMDLSDLSHLRLLPHKDYLRTPIIGHYFAKHAVEEPKHDHDFFEIQICASGQGWQKHEKGDFRFNRGRALLIRPGAWHYHHKNEQVECYICCFGAEILKSELIWTLENPVFNRLLWRDDPLNHSGVTELEIPESILVPTIKTLQLLIDTYDDSALFARYQKISYLTLILSYLAEAYSLKNQELIPSESNPTHPAIKRCIGIIEESISAEWSTNNLAEKLNIAPSYLCRLFKKALDLSPIEYLTQTRARRASHLLLNTELPISEIGIEVGWPDPNYFARRFRTIFGVSATEYRKRQRKHMEHLSLKNYD</sequence>
<keyword evidence="2" id="KW-0238">DNA-binding</keyword>
<dbReference type="InterPro" id="IPR018060">
    <property type="entry name" value="HTH_AraC"/>
</dbReference>
<evidence type="ECO:0000256" key="1">
    <source>
        <dbReference type="ARBA" id="ARBA00023015"/>
    </source>
</evidence>
<dbReference type="RefSeq" id="WP_185693410.1">
    <property type="nucleotide sequence ID" value="NZ_JACHVA010000101.1"/>
</dbReference>
<organism evidence="5 6">
    <name type="scientific">Puniceicoccus vermicola</name>
    <dbReference type="NCBI Taxonomy" id="388746"/>
    <lineage>
        <taxon>Bacteria</taxon>
        <taxon>Pseudomonadati</taxon>
        <taxon>Verrucomicrobiota</taxon>
        <taxon>Opitutia</taxon>
        <taxon>Puniceicoccales</taxon>
        <taxon>Puniceicoccaceae</taxon>
        <taxon>Puniceicoccus</taxon>
    </lineage>
</organism>
<keyword evidence="3" id="KW-0804">Transcription</keyword>
<dbReference type="Proteomes" id="UP000525652">
    <property type="component" value="Unassembled WGS sequence"/>
</dbReference>
<feature type="domain" description="HTH araC/xylS-type" evidence="4">
    <location>
        <begin position="202"/>
        <end position="300"/>
    </location>
</feature>
<dbReference type="Gene3D" id="2.60.120.10">
    <property type="entry name" value="Jelly Rolls"/>
    <property type="match status" value="1"/>
</dbReference>
<dbReference type="EMBL" id="JACHVA010000101">
    <property type="protein sequence ID" value="MBC2602745.1"/>
    <property type="molecule type" value="Genomic_DNA"/>
</dbReference>
<dbReference type="PROSITE" id="PS01124">
    <property type="entry name" value="HTH_ARAC_FAMILY_2"/>
    <property type="match status" value="1"/>
</dbReference>
<dbReference type="SMART" id="SM00342">
    <property type="entry name" value="HTH_ARAC"/>
    <property type="match status" value="1"/>
</dbReference>
<dbReference type="InterPro" id="IPR014710">
    <property type="entry name" value="RmlC-like_jellyroll"/>
</dbReference>
<dbReference type="InterPro" id="IPR003313">
    <property type="entry name" value="AraC-bd"/>
</dbReference>
<dbReference type="PANTHER" id="PTHR43280">
    <property type="entry name" value="ARAC-FAMILY TRANSCRIPTIONAL REGULATOR"/>
    <property type="match status" value="1"/>
</dbReference>
<dbReference type="Pfam" id="PF12833">
    <property type="entry name" value="HTH_18"/>
    <property type="match status" value="1"/>
</dbReference>
<comment type="caution">
    <text evidence="5">The sequence shown here is derived from an EMBL/GenBank/DDBJ whole genome shotgun (WGS) entry which is preliminary data.</text>
</comment>
<reference evidence="5 6" key="1">
    <citation type="submission" date="2020-07" db="EMBL/GenBank/DDBJ databases">
        <authorList>
            <person name="Feng X."/>
        </authorList>
    </citation>
    <scope>NUCLEOTIDE SEQUENCE [LARGE SCALE GENOMIC DNA]</scope>
    <source>
        <strain evidence="5 6">JCM14086</strain>
    </source>
</reference>
<dbReference type="InterPro" id="IPR009057">
    <property type="entry name" value="Homeodomain-like_sf"/>
</dbReference>
<keyword evidence="1" id="KW-0805">Transcription regulation</keyword>
<evidence type="ECO:0000259" key="4">
    <source>
        <dbReference type="PROSITE" id="PS01124"/>
    </source>
</evidence>
<dbReference type="Gene3D" id="1.10.10.60">
    <property type="entry name" value="Homeodomain-like"/>
    <property type="match status" value="2"/>
</dbReference>
<dbReference type="SUPFAM" id="SSF46689">
    <property type="entry name" value="Homeodomain-like"/>
    <property type="match status" value="2"/>
</dbReference>
<evidence type="ECO:0000313" key="5">
    <source>
        <dbReference type="EMBL" id="MBC2602745.1"/>
    </source>
</evidence>
<evidence type="ECO:0000256" key="2">
    <source>
        <dbReference type="ARBA" id="ARBA00023125"/>
    </source>
</evidence>
<dbReference type="AlphaFoldDB" id="A0A7X1B1H1"/>
<evidence type="ECO:0000313" key="6">
    <source>
        <dbReference type="Proteomes" id="UP000525652"/>
    </source>
</evidence>
<keyword evidence="6" id="KW-1185">Reference proteome</keyword>
<dbReference type="InterPro" id="IPR037923">
    <property type="entry name" value="HTH-like"/>
</dbReference>
<dbReference type="GO" id="GO:0003700">
    <property type="term" value="F:DNA-binding transcription factor activity"/>
    <property type="evidence" value="ECO:0007669"/>
    <property type="project" value="InterPro"/>
</dbReference>
<name>A0A7X1B1H1_9BACT</name>
<dbReference type="Pfam" id="PF02311">
    <property type="entry name" value="AraC_binding"/>
    <property type="match status" value="1"/>
</dbReference>
<evidence type="ECO:0000256" key="3">
    <source>
        <dbReference type="ARBA" id="ARBA00023163"/>
    </source>
</evidence>
<dbReference type="PANTHER" id="PTHR43280:SF28">
    <property type="entry name" value="HTH-TYPE TRANSCRIPTIONAL ACTIVATOR RHAS"/>
    <property type="match status" value="1"/>
</dbReference>
<accession>A0A7X1B1H1</accession>
<protein>
    <submittedName>
        <fullName evidence="5">Helix-turn-helix transcriptional regulator</fullName>
    </submittedName>
</protein>
<dbReference type="SUPFAM" id="SSF51215">
    <property type="entry name" value="Regulatory protein AraC"/>
    <property type="match status" value="1"/>
</dbReference>
<proteinExistence type="predicted"/>
<dbReference type="GO" id="GO:0043565">
    <property type="term" value="F:sequence-specific DNA binding"/>
    <property type="evidence" value="ECO:0007669"/>
    <property type="project" value="InterPro"/>
</dbReference>
<gene>
    <name evidence="5" type="ORF">H5P30_13255</name>
</gene>